<evidence type="ECO:0000313" key="2">
    <source>
        <dbReference type="Proteomes" id="UP000271937"/>
    </source>
</evidence>
<name>A0A3P3WBC5_9FLAO</name>
<comment type="caution">
    <text evidence="1">The sequence shown here is derived from an EMBL/GenBank/DDBJ whole genome shotgun (WGS) entry which is preliminary data.</text>
</comment>
<dbReference type="InterPro" id="IPR025348">
    <property type="entry name" value="DUF4252"/>
</dbReference>
<sequence length="160" mass="18027">MTKFIVTIVLVLVPTLFFGQNAFDKFEGREDITSISVNKRTFEMLGDIKSEGKEKKDKDISKYLEMADKIDNLKVLTTSSIKATAELKSTFESYRKSANLEQLMKVNDEGKNIQIYVKNGKKSSDVKEFLIFVEGGDKIGDETVLVSLVGDIDLNKIMNK</sequence>
<dbReference type="Proteomes" id="UP000271937">
    <property type="component" value="Unassembled WGS sequence"/>
</dbReference>
<proteinExistence type="predicted"/>
<dbReference type="AlphaFoldDB" id="A0A3P3WBC5"/>
<dbReference type="Pfam" id="PF14060">
    <property type="entry name" value="DUF4252"/>
    <property type="match status" value="1"/>
</dbReference>
<dbReference type="EMBL" id="RQVR01000005">
    <property type="protein sequence ID" value="RRJ92482.1"/>
    <property type="molecule type" value="Genomic_DNA"/>
</dbReference>
<accession>A0A3P3WBC5</accession>
<evidence type="ECO:0000313" key="1">
    <source>
        <dbReference type="EMBL" id="RRJ92482.1"/>
    </source>
</evidence>
<protein>
    <submittedName>
        <fullName evidence="1">DUF4252 domain-containing protein</fullName>
    </submittedName>
</protein>
<reference evidence="1 2" key="1">
    <citation type="submission" date="2018-11" db="EMBL/GenBank/DDBJ databases">
        <title>Flavobacterium sp. nov., YIM 102600 draft genome.</title>
        <authorList>
            <person name="Li G."/>
            <person name="Jiang Y."/>
        </authorList>
    </citation>
    <scope>NUCLEOTIDE SEQUENCE [LARGE SCALE GENOMIC DNA]</scope>
    <source>
        <strain evidence="1 2">YIM 102600</strain>
    </source>
</reference>
<dbReference type="RefSeq" id="WP_125012124.1">
    <property type="nucleotide sequence ID" value="NZ_RQVR01000005.1"/>
</dbReference>
<gene>
    <name evidence="1" type="ORF">EG849_05740</name>
</gene>
<dbReference type="OrthoDB" id="705638at2"/>
<organism evidence="1 2">
    <name type="scientific">Flavobacterium macacae</name>
    <dbReference type="NCBI Taxonomy" id="2488993"/>
    <lineage>
        <taxon>Bacteria</taxon>
        <taxon>Pseudomonadati</taxon>
        <taxon>Bacteroidota</taxon>
        <taxon>Flavobacteriia</taxon>
        <taxon>Flavobacteriales</taxon>
        <taxon>Flavobacteriaceae</taxon>
        <taxon>Flavobacterium</taxon>
    </lineage>
</organism>
<keyword evidence="2" id="KW-1185">Reference proteome</keyword>